<accession>A0ABD3HNL8</accession>
<dbReference type="EMBL" id="JBJQOH010000003">
    <property type="protein sequence ID" value="KAL3690949.1"/>
    <property type="molecule type" value="Genomic_DNA"/>
</dbReference>
<evidence type="ECO:0000313" key="2">
    <source>
        <dbReference type="EMBL" id="KAL3690949.1"/>
    </source>
</evidence>
<comment type="caution">
    <text evidence="2">The sequence shown here is derived from an EMBL/GenBank/DDBJ whole genome shotgun (WGS) entry which is preliminary data.</text>
</comment>
<proteinExistence type="predicted"/>
<sequence>MVAANLMRDSDSPSFHPYMNPGTAADLVNEVQAAALLASELIQSLSLPRQKQEPELAPRDTKRVSILLSSSSSASQTNAVTMKDQLQRTKPMWNVENLPSLAAITSNASINPDRKENHAGAGKNSTHLTDPPSDLNYNEQVARHRANDNTCYTNIACNVDCYSTCYTNVGYYNAGVAVEYLSQA</sequence>
<name>A0ABD3HNL8_9MARC</name>
<dbReference type="AlphaFoldDB" id="A0ABD3HNL8"/>
<protein>
    <submittedName>
        <fullName evidence="2">Uncharacterized protein</fullName>
    </submittedName>
</protein>
<evidence type="ECO:0000313" key="3">
    <source>
        <dbReference type="Proteomes" id="UP001633002"/>
    </source>
</evidence>
<evidence type="ECO:0000256" key="1">
    <source>
        <dbReference type="SAM" id="MobiDB-lite"/>
    </source>
</evidence>
<dbReference type="Proteomes" id="UP001633002">
    <property type="component" value="Unassembled WGS sequence"/>
</dbReference>
<reference evidence="2 3" key="1">
    <citation type="submission" date="2024-09" db="EMBL/GenBank/DDBJ databases">
        <title>Chromosome-scale assembly of Riccia sorocarpa.</title>
        <authorList>
            <person name="Paukszto L."/>
        </authorList>
    </citation>
    <scope>NUCLEOTIDE SEQUENCE [LARGE SCALE GENOMIC DNA]</scope>
    <source>
        <strain evidence="2">LP-2024</strain>
        <tissue evidence="2">Aerial parts of the thallus</tissue>
    </source>
</reference>
<gene>
    <name evidence="2" type="ORF">R1sor_004600</name>
</gene>
<keyword evidence="3" id="KW-1185">Reference proteome</keyword>
<organism evidence="2 3">
    <name type="scientific">Riccia sorocarpa</name>
    <dbReference type="NCBI Taxonomy" id="122646"/>
    <lineage>
        <taxon>Eukaryota</taxon>
        <taxon>Viridiplantae</taxon>
        <taxon>Streptophyta</taxon>
        <taxon>Embryophyta</taxon>
        <taxon>Marchantiophyta</taxon>
        <taxon>Marchantiopsida</taxon>
        <taxon>Marchantiidae</taxon>
        <taxon>Marchantiales</taxon>
        <taxon>Ricciaceae</taxon>
        <taxon>Riccia</taxon>
    </lineage>
</organism>
<feature type="region of interest" description="Disordered" evidence="1">
    <location>
        <begin position="106"/>
        <end position="135"/>
    </location>
</feature>